<gene>
    <name evidence="7" type="ORF">Sdia_58010</name>
</gene>
<dbReference type="InterPro" id="IPR051323">
    <property type="entry name" value="AtsK-like"/>
</dbReference>
<dbReference type="Proteomes" id="UP000472710">
    <property type="component" value="Unassembled WGS sequence"/>
</dbReference>
<keyword evidence="8" id="KW-1185">Reference proteome</keyword>
<dbReference type="InterPro" id="IPR042098">
    <property type="entry name" value="TauD-like_sf"/>
</dbReference>
<organism evidence="7 8">
    <name type="scientific">Streptomyces diastaticus subsp. diastaticus</name>
    <dbReference type="NCBI Taxonomy" id="68040"/>
    <lineage>
        <taxon>Bacteria</taxon>
        <taxon>Bacillati</taxon>
        <taxon>Actinomycetota</taxon>
        <taxon>Actinomycetes</taxon>
        <taxon>Kitasatosporales</taxon>
        <taxon>Streptomycetaceae</taxon>
        <taxon>Streptomyces</taxon>
        <taxon>Streptomyces diastaticus group</taxon>
    </lineage>
</organism>
<name>A0ABQ1CXS6_STRDI</name>
<keyword evidence="5" id="KW-0408">Iron</keyword>
<evidence type="ECO:0000259" key="6">
    <source>
        <dbReference type="Pfam" id="PF02668"/>
    </source>
</evidence>
<dbReference type="EMBL" id="BLLN01000005">
    <property type="protein sequence ID" value="GFH75033.1"/>
    <property type="molecule type" value="Genomic_DNA"/>
</dbReference>
<protein>
    <recommendedName>
        <fullName evidence="6">TauD/TfdA-like domain-containing protein</fullName>
    </recommendedName>
</protein>
<dbReference type="Pfam" id="PF02668">
    <property type="entry name" value="TauD"/>
    <property type="match status" value="1"/>
</dbReference>
<evidence type="ECO:0000256" key="2">
    <source>
        <dbReference type="ARBA" id="ARBA00022723"/>
    </source>
</evidence>
<dbReference type="SUPFAM" id="SSF51197">
    <property type="entry name" value="Clavaminate synthase-like"/>
    <property type="match status" value="1"/>
</dbReference>
<reference evidence="7 8" key="1">
    <citation type="submission" date="2020-02" db="EMBL/GenBank/DDBJ databases">
        <title>Whole genome shotgun sequence of Streptomyces diastaticus subsp. diastaticus NBRC 13412.</title>
        <authorList>
            <person name="Ichikawa N."/>
            <person name="Komaki H."/>
            <person name="Tamura T."/>
        </authorList>
    </citation>
    <scope>NUCLEOTIDE SEQUENCE [LARGE SCALE GENOMIC DNA]</scope>
    <source>
        <strain evidence="7 8">NBRC 13412</strain>
    </source>
</reference>
<proteinExistence type="inferred from homology"/>
<dbReference type="Gene3D" id="3.60.130.10">
    <property type="entry name" value="Clavaminate synthase-like"/>
    <property type="match status" value="1"/>
</dbReference>
<evidence type="ECO:0000256" key="1">
    <source>
        <dbReference type="ARBA" id="ARBA00005896"/>
    </source>
</evidence>
<keyword evidence="4" id="KW-0560">Oxidoreductase</keyword>
<dbReference type="PANTHER" id="PTHR30468">
    <property type="entry name" value="ALPHA-KETOGLUTARATE-DEPENDENT SULFONATE DIOXYGENASE"/>
    <property type="match status" value="1"/>
</dbReference>
<keyword evidence="2" id="KW-0479">Metal-binding</keyword>
<evidence type="ECO:0000256" key="5">
    <source>
        <dbReference type="ARBA" id="ARBA00023004"/>
    </source>
</evidence>
<feature type="domain" description="TauD/TfdA-like" evidence="6">
    <location>
        <begin position="8"/>
        <end position="49"/>
    </location>
</feature>
<dbReference type="InterPro" id="IPR003819">
    <property type="entry name" value="TauD/TfdA-like"/>
</dbReference>
<accession>A0ABQ1CXS6</accession>
<evidence type="ECO:0000256" key="3">
    <source>
        <dbReference type="ARBA" id="ARBA00022964"/>
    </source>
</evidence>
<keyword evidence="3" id="KW-0223">Dioxygenase</keyword>
<dbReference type="PANTHER" id="PTHR30468:SF1">
    <property type="entry name" value="ALPHA-KETOGLUTARATE-DEPENDENT SULFONATE DIOXYGENASE"/>
    <property type="match status" value="1"/>
</dbReference>
<comment type="similarity">
    <text evidence="1">Belongs to the TfdA dioxygenase family.</text>
</comment>
<sequence>MVHLLAWRPEFQCRFSWEEGDVAIWDNLASQHYAVSDYWPHTRKMERITLEGESIK</sequence>
<comment type="caution">
    <text evidence="7">The sequence shown here is derived from an EMBL/GenBank/DDBJ whole genome shotgun (WGS) entry which is preliminary data.</text>
</comment>
<evidence type="ECO:0000313" key="7">
    <source>
        <dbReference type="EMBL" id="GFH75033.1"/>
    </source>
</evidence>
<evidence type="ECO:0000256" key="4">
    <source>
        <dbReference type="ARBA" id="ARBA00023002"/>
    </source>
</evidence>
<evidence type="ECO:0000313" key="8">
    <source>
        <dbReference type="Proteomes" id="UP000472710"/>
    </source>
</evidence>